<comment type="caution">
    <text evidence="7">The sequence shown here is derived from an EMBL/GenBank/DDBJ whole genome shotgun (WGS) entry which is preliminary data.</text>
</comment>
<protein>
    <recommendedName>
        <fullName evidence="6">Cytochrome c assembly protein domain-containing protein</fullName>
    </recommendedName>
</protein>
<dbReference type="InterPro" id="IPR045062">
    <property type="entry name" value="Cyt_c_biogenesis_CcsA/CcmC"/>
</dbReference>
<dbReference type="GO" id="GO:0020037">
    <property type="term" value="F:heme binding"/>
    <property type="evidence" value="ECO:0007669"/>
    <property type="project" value="InterPro"/>
</dbReference>
<organism evidence="7 8">
    <name type="scientific">Bacillus smithii 7_3_47FAA</name>
    <dbReference type="NCBI Taxonomy" id="665952"/>
    <lineage>
        <taxon>Bacteria</taxon>
        <taxon>Bacillati</taxon>
        <taxon>Bacillota</taxon>
        <taxon>Bacilli</taxon>
        <taxon>Bacillales</taxon>
        <taxon>Bacillaceae</taxon>
        <taxon>Bacillus</taxon>
    </lineage>
</organism>
<gene>
    <name evidence="7" type="ORF">HMPREF1015_00446</name>
</gene>
<reference evidence="7 8" key="1">
    <citation type="submission" date="2011-09" db="EMBL/GenBank/DDBJ databases">
        <title>The Genome Sequence of Bacillus smithii 7_3_47FAA.</title>
        <authorList>
            <consortium name="The Broad Institute Genome Sequencing Platform"/>
            <person name="Earl A."/>
            <person name="Ward D."/>
            <person name="Feldgarden M."/>
            <person name="Gevers D."/>
            <person name="Daigneault M."/>
            <person name="Strauss J."/>
            <person name="Allen-Vercoe E."/>
            <person name="Young S.K."/>
            <person name="Zeng Q."/>
            <person name="Gargeya S."/>
            <person name="Fitzgerald M."/>
            <person name="Haas B."/>
            <person name="Abouelleil A."/>
            <person name="Alvarado L."/>
            <person name="Arachchi H.M."/>
            <person name="Berlin A."/>
            <person name="Brown A."/>
            <person name="Chapman S.B."/>
            <person name="Chen Z."/>
            <person name="Dunbar C."/>
            <person name="Freedman E."/>
            <person name="Gearin G."/>
            <person name="Goldberg J."/>
            <person name="Griggs A."/>
            <person name="Gujja S."/>
            <person name="Heiman D."/>
            <person name="Howarth C."/>
            <person name="Larson L."/>
            <person name="Lui A."/>
            <person name="MacDonald P.J.P."/>
            <person name="Montmayeur A."/>
            <person name="Murphy C."/>
            <person name="Neiman D."/>
            <person name="Pearson M."/>
            <person name="Priest M."/>
            <person name="Roberts A."/>
            <person name="Saif S."/>
            <person name="Shea T."/>
            <person name="Shenoy N."/>
            <person name="Sisk P."/>
            <person name="Stolte C."/>
            <person name="Sykes S."/>
            <person name="Wortman J."/>
            <person name="Nusbaum C."/>
            <person name="Birren B."/>
        </authorList>
    </citation>
    <scope>NUCLEOTIDE SEQUENCE [LARGE SCALE GENOMIC DNA]</scope>
    <source>
        <strain evidence="7 8">7_3_47FAA</strain>
    </source>
</reference>
<keyword evidence="8" id="KW-1185">Reference proteome</keyword>
<accession>G9QQ79</accession>
<feature type="transmembrane region" description="Helical" evidence="5">
    <location>
        <begin position="250"/>
        <end position="277"/>
    </location>
</feature>
<dbReference type="PANTHER" id="PTHR30071">
    <property type="entry name" value="HEME EXPORTER PROTEIN C"/>
    <property type="match status" value="1"/>
</dbReference>
<feature type="transmembrane region" description="Helical" evidence="5">
    <location>
        <begin position="6"/>
        <end position="27"/>
    </location>
</feature>
<dbReference type="RefSeq" id="WP_003355544.1">
    <property type="nucleotide sequence ID" value="NZ_JH414764.1"/>
</dbReference>
<name>G9QQ79_9BACI</name>
<dbReference type="HOGENOM" id="CLU_049710_4_0_9"/>
<feature type="transmembrane region" description="Helical" evidence="5">
    <location>
        <begin position="185"/>
        <end position="207"/>
    </location>
</feature>
<evidence type="ECO:0000313" key="7">
    <source>
        <dbReference type="EMBL" id="EHL73393.1"/>
    </source>
</evidence>
<dbReference type="Pfam" id="PF01578">
    <property type="entry name" value="Cytochrom_C_asm"/>
    <property type="match status" value="1"/>
</dbReference>
<feature type="transmembrane region" description="Helical" evidence="5">
    <location>
        <begin position="135"/>
        <end position="159"/>
    </location>
</feature>
<evidence type="ECO:0000256" key="4">
    <source>
        <dbReference type="ARBA" id="ARBA00023136"/>
    </source>
</evidence>
<feature type="transmembrane region" description="Helical" evidence="5">
    <location>
        <begin position="65"/>
        <end position="89"/>
    </location>
</feature>
<dbReference type="PANTHER" id="PTHR30071:SF15">
    <property type="entry name" value="PROTEIN HEMX"/>
    <property type="match status" value="1"/>
</dbReference>
<evidence type="ECO:0000256" key="3">
    <source>
        <dbReference type="ARBA" id="ARBA00022989"/>
    </source>
</evidence>
<evidence type="ECO:0000313" key="8">
    <source>
        <dbReference type="Proteomes" id="UP000011747"/>
    </source>
</evidence>
<comment type="subcellular location">
    <subcellularLocation>
        <location evidence="1">Membrane</location>
        <topology evidence="1">Multi-pass membrane protein</topology>
    </subcellularLocation>
</comment>
<dbReference type="GO" id="GO:0005886">
    <property type="term" value="C:plasma membrane"/>
    <property type="evidence" value="ECO:0007669"/>
    <property type="project" value="TreeGrafter"/>
</dbReference>
<sequence>MAFVHGMTRLHELMILLYAVSILLYFIDFLHRNRKANSFAFWTLAIVWVLQTIFLFLYMFKTGRFPVLTIFEGLYFYAWVLITFSLLINRFLRMDFLVFFTNILGFAIMAIHTFAPMQMQSDAMAERLVSELLLIHIIMALLSYGAFSLSFIFSLLYLLEYRLLKEKKWSQWLWRIGDLTKLEQLSYILNAIGVPMLLLSLILGLQWKFTKLPNVEWYDPKIISSFILLIVYSMFLYFKVRKNKQGKALALFNTAAFLIVLINFFLVSRLSAFHFWYM</sequence>
<feature type="domain" description="Cytochrome c assembly protein" evidence="6">
    <location>
        <begin position="70"/>
        <end position="270"/>
    </location>
</feature>
<feature type="transmembrane region" description="Helical" evidence="5">
    <location>
        <begin position="222"/>
        <end position="238"/>
    </location>
</feature>
<dbReference type="AlphaFoldDB" id="G9QQ79"/>
<keyword evidence="4 5" id="KW-0472">Membrane</keyword>
<evidence type="ECO:0000256" key="1">
    <source>
        <dbReference type="ARBA" id="ARBA00004141"/>
    </source>
</evidence>
<evidence type="ECO:0000256" key="2">
    <source>
        <dbReference type="ARBA" id="ARBA00022692"/>
    </source>
</evidence>
<keyword evidence="2 5" id="KW-0812">Transmembrane</keyword>
<evidence type="ECO:0000256" key="5">
    <source>
        <dbReference type="SAM" id="Phobius"/>
    </source>
</evidence>
<feature type="transmembrane region" description="Helical" evidence="5">
    <location>
        <begin position="39"/>
        <end position="59"/>
    </location>
</feature>
<proteinExistence type="predicted"/>
<dbReference type="InterPro" id="IPR002541">
    <property type="entry name" value="Cyt_c_assembly"/>
</dbReference>
<dbReference type="PATRIC" id="fig|665952.3.peg.3369"/>
<evidence type="ECO:0000259" key="6">
    <source>
        <dbReference type="Pfam" id="PF01578"/>
    </source>
</evidence>
<dbReference type="EMBL" id="ACWF01000158">
    <property type="protein sequence ID" value="EHL73393.1"/>
    <property type="molecule type" value="Genomic_DNA"/>
</dbReference>
<dbReference type="Proteomes" id="UP000011747">
    <property type="component" value="Unassembled WGS sequence"/>
</dbReference>
<keyword evidence="3 5" id="KW-1133">Transmembrane helix</keyword>
<dbReference type="GO" id="GO:0017004">
    <property type="term" value="P:cytochrome complex assembly"/>
    <property type="evidence" value="ECO:0007669"/>
    <property type="project" value="InterPro"/>
</dbReference>
<feature type="transmembrane region" description="Helical" evidence="5">
    <location>
        <begin position="96"/>
        <end position="115"/>
    </location>
</feature>